<dbReference type="PANTHER" id="PTHR30472:SF58">
    <property type="entry name" value="IRON(3+)-HYDROXAMATE IMPORT SYSTEM PERMEASE PROTEIN FHUB"/>
    <property type="match status" value="1"/>
</dbReference>
<keyword evidence="6 8" id="KW-1133">Transmembrane helix</keyword>
<accession>A0A024Q6A2</accession>
<evidence type="ECO:0000313" key="10">
    <source>
        <dbReference type="Proteomes" id="UP000028875"/>
    </source>
</evidence>
<dbReference type="RefSeq" id="WP_038241595.1">
    <property type="nucleotide sequence ID" value="NZ_BNER01000001.1"/>
</dbReference>
<dbReference type="AlphaFoldDB" id="A0A024Q6A2"/>
<protein>
    <submittedName>
        <fullName evidence="9">Iron-uptake system permease protein FeuB</fullName>
    </submittedName>
</protein>
<dbReference type="CDD" id="cd06550">
    <property type="entry name" value="TM_ABC_iron-siderophores_like"/>
    <property type="match status" value="1"/>
</dbReference>
<dbReference type="GO" id="GO:0033214">
    <property type="term" value="P:siderophore-iron import into cell"/>
    <property type="evidence" value="ECO:0007669"/>
    <property type="project" value="TreeGrafter"/>
</dbReference>
<feature type="transmembrane region" description="Helical" evidence="8">
    <location>
        <begin position="212"/>
        <end position="233"/>
    </location>
</feature>
<evidence type="ECO:0000256" key="1">
    <source>
        <dbReference type="ARBA" id="ARBA00004651"/>
    </source>
</evidence>
<keyword evidence="3" id="KW-0813">Transport</keyword>
<comment type="caution">
    <text evidence="9">The sequence shown here is derived from an EMBL/GenBank/DDBJ whole genome shotgun (WGS) entry which is preliminary data.</text>
</comment>
<sequence>MAEENRSSDIHKPHIKTRPLPATIILVGGILATCISLVVSISVGAADITFMTVLEAIFRYDATNTSHSIIQELRLPRSLAGVLVGASFAVAGAMMQGMTRNPLADPGILGINAGAVFMVAVCFALFPSLSYNGLILFAFIGAGISVVLVFGISSMGKGSVTPIKIVLAGAAVTALFTALSEGIGIYFNLSQDLAFWFAGGIAGVKWTQLKLMFPWVLGALIVAMFLSKSITILSLGDDVARGLGQKIKQIRALGFIVVLLIAGVAVAVAGPIGFVGLIVPHLARYFVGVDYRLIIPCSAVIGGLLTCLADIGARMINAPQETPIGALFALIGVPFFLYVARKEGRNL</sequence>
<name>A0A024Q6A2_9BACI</name>
<evidence type="ECO:0000256" key="2">
    <source>
        <dbReference type="ARBA" id="ARBA00007935"/>
    </source>
</evidence>
<feature type="transmembrane region" description="Helical" evidence="8">
    <location>
        <begin position="78"/>
        <end position="95"/>
    </location>
</feature>
<evidence type="ECO:0000256" key="5">
    <source>
        <dbReference type="ARBA" id="ARBA00022692"/>
    </source>
</evidence>
<evidence type="ECO:0000256" key="4">
    <source>
        <dbReference type="ARBA" id="ARBA00022475"/>
    </source>
</evidence>
<proteinExistence type="inferred from homology"/>
<keyword evidence="4" id="KW-1003">Cell membrane</keyword>
<dbReference type="STRING" id="1462526.BN990_00101"/>
<dbReference type="Pfam" id="PF01032">
    <property type="entry name" value="FecCD"/>
    <property type="match status" value="1"/>
</dbReference>
<keyword evidence="7 8" id="KW-0472">Membrane</keyword>
<dbReference type="FunFam" id="1.10.3470.10:FF:000001">
    <property type="entry name" value="Vitamin B12 ABC transporter permease BtuC"/>
    <property type="match status" value="1"/>
</dbReference>
<comment type="subcellular location">
    <subcellularLocation>
        <location evidence="1">Cell membrane</location>
        <topology evidence="1">Multi-pass membrane protein</topology>
    </subcellularLocation>
</comment>
<keyword evidence="10" id="KW-1185">Reference proteome</keyword>
<feature type="transmembrane region" description="Helical" evidence="8">
    <location>
        <begin position="107"/>
        <end position="127"/>
    </location>
</feature>
<dbReference type="InterPro" id="IPR000522">
    <property type="entry name" value="ABC_transptr_permease_BtuC"/>
</dbReference>
<evidence type="ECO:0000256" key="3">
    <source>
        <dbReference type="ARBA" id="ARBA00022448"/>
    </source>
</evidence>
<dbReference type="GO" id="GO:0005886">
    <property type="term" value="C:plasma membrane"/>
    <property type="evidence" value="ECO:0007669"/>
    <property type="project" value="UniProtKB-SubCell"/>
</dbReference>
<evidence type="ECO:0000256" key="8">
    <source>
        <dbReference type="SAM" id="Phobius"/>
    </source>
</evidence>
<dbReference type="Proteomes" id="UP000028875">
    <property type="component" value="Unassembled WGS sequence"/>
</dbReference>
<dbReference type="EMBL" id="CCDP010000001">
    <property type="protein sequence ID" value="CDQ37837.1"/>
    <property type="molecule type" value="Genomic_DNA"/>
</dbReference>
<feature type="transmembrane region" description="Helical" evidence="8">
    <location>
        <begin position="323"/>
        <end position="340"/>
    </location>
</feature>
<feature type="transmembrane region" description="Helical" evidence="8">
    <location>
        <begin position="133"/>
        <end position="153"/>
    </location>
</feature>
<reference evidence="9 10" key="1">
    <citation type="submission" date="2014-03" db="EMBL/GenBank/DDBJ databases">
        <authorList>
            <person name="Urmite Genomes U."/>
        </authorList>
    </citation>
    <scope>NUCLEOTIDE SEQUENCE [LARGE SCALE GENOMIC DNA]</scope>
    <source>
        <strain evidence="9 10">Vm-5</strain>
    </source>
</reference>
<evidence type="ECO:0000313" key="9">
    <source>
        <dbReference type="EMBL" id="CDQ37837.1"/>
    </source>
</evidence>
<dbReference type="SUPFAM" id="SSF81345">
    <property type="entry name" value="ABC transporter involved in vitamin B12 uptake, BtuC"/>
    <property type="match status" value="1"/>
</dbReference>
<feature type="transmembrane region" description="Helical" evidence="8">
    <location>
        <begin position="20"/>
        <end position="45"/>
    </location>
</feature>
<dbReference type="OrthoDB" id="9811721at2"/>
<organism evidence="9 10">
    <name type="scientific">Virgibacillus massiliensis</name>
    <dbReference type="NCBI Taxonomy" id="1462526"/>
    <lineage>
        <taxon>Bacteria</taxon>
        <taxon>Bacillati</taxon>
        <taxon>Bacillota</taxon>
        <taxon>Bacilli</taxon>
        <taxon>Bacillales</taxon>
        <taxon>Bacillaceae</taxon>
        <taxon>Virgibacillus</taxon>
    </lineage>
</organism>
<feature type="transmembrane region" description="Helical" evidence="8">
    <location>
        <begin position="165"/>
        <end position="187"/>
    </location>
</feature>
<dbReference type="Gene3D" id="1.10.3470.10">
    <property type="entry name" value="ABC transporter involved in vitamin B12 uptake, BtuC"/>
    <property type="match status" value="1"/>
</dbReference>
<dbReference type="GO" id="GO:0022857">
    <property type="term" value="F:transmembrane transporter activity"/>
    <property type="evidence" value="ECO:0007669"/>
    <property type="project" value="InterPro"/>
</dbReference>
<gene>
    <name evidence="9" type="primary">feuB_1</name>
    <name evidence="9" type="ORF">BN990_00101</name>
</gene>
<evidence type="ECO:0000256" key="7">
    <source>
        <dbReference type="ARBA" id="ARBA00023136"/>
    </source>
</evidence>
<dbReference type="InterPro" id="IPR037294">
    <property type="entry name" value="ABC_BtuC-like"/>
</dbReference>
<comment type="similarity">
    <text evidence="2">Belongs to the binding-protein-dependent transport system permease family. FecCD subfamily.</text>
</comment>
<keyword evidence="5 8" id="KW-0812">Transmembrane</keyword>
<dbReference type="PANTHER" id="PTHR30472">
    <property type="entry name" value="FERRIC ENTEROBACTIN TRANSPORT SYSTEM PERMEASE PROTEIN"/>
    <property type="match status" value="1"/>
</dbReference>
<feature type="transmembrane region" description="Helical" evidence="8">
    <location>
        <begin position="253"/>
        <end position="279"/>
    </location>
</feature>
<dbReference type="eggNOG" id="COG0609">
    <property type="taxonomic scope" value="Bacteria"/>
</dbReference>
<feature type="transmembrane region" description="Helical" evidence="8">
    <location>
        <begin position="291"/>
        <end position="311"/>
    </location>
</feature>
<evidence type="ECO:0000256" key="6">
    <source>
        <dbReference type="ARBA" id="ARBA00022989"/>
    </source>
</evidence>
<reference evidence="10" key="2">
    <citation type="submission" date="2014-05" db="EMBL/GenBank/DDBJ databases">
        <title>Draft genome sequence of Virgibacillus massiliensis Vm-5.</title>
        <authorList>
            <person name="Khelaifia S."/>
            <person name="Croce O."/>
            <person name="Lagier J.C."/>
            <person name="Raoult D."/>
        </authorList>
    </citation>
    <scope>NUCLEOTIDE SEQUENCE [LARGE SCALE GENOMIC DNA]</scope>
    <source>
        <strain evidence="10">Vm-5</strain>
    </source>
</reference>